<dbReference type="EC" id="2.7.1.25" evidence="3"/>
<accession>A0ABS3SK06</accession>
<dbReference type="Proteomes" id="UP000678317">
    <property type="component" value="Unassembled WGS sequence"/>
</dbReference>
<protein>
    <submittedName>
        <fullName evidence="3">Adenylyl-sulfate kinase</fullName>
        <ecNumber evidence="3">2.7.1.25</ecNumber>
    </submittedName>
</protein>
<dbReference type="GO" id="GO:0004020">
    <property type="term" value="F:adenylylsulfate kinase activity"/>
    <property type="evidence" value="ECO:0007669"/>
    <property type="project" value="UniProtKB-EC"/>
</dbReference>
<name>A0ABS3SK06_9CELL</name>
<evidence type="ECO:0000313" key="3">
    <source>
        <dbReference type="EMBL" id="MBO3086082.1"/>
    </source>
</evidence>
<dbReference type="EMBL" id="JAGFBM010000009">
    <property type="protein sequence ID" value="MBO3086082.1"/>
    <property type="molecule type" value="Genomic_DNA"/>
</dbReference>
<evidence type="ECO:0000313" key="4">
    <source>
        <dbReference type="Proteomes" id="UP000678317"/>
    </source>
</evidence>
<dbReference type="RefSeq" id="WP_208290226.1">
    <property type="nucleotide sequence ID" value="NZ_CP074404.1"/>
</dbReference>
<evidence type="ECO:0000256" key="1">
    <source>
        <dbReference type="ARBA" id="ARBA00022679"/>
    </source>
</evidence>
<dbReference type="InterPro" id="IPR027417">
    <property type="entry name" value="P-loop_NTPase"/>
</dbReference>
<reference evidence="3 4" key="1">
    <citation type="submission" date="2021-03" db="EMBL/GenBank/DDBJ databases">
        <title>novel species in genus Cellulomonas.</title>
        <authorList>
            <person name="Zhang G."/>
        </authorList>
    </citation>
    <scope>NUCLEOTIDE SEQUENCE [LARGE SCALE GENOMIC DNA]</scope>
    <source>
        <strain evidence="4">zg-ZUI188</strain>
    </source>
</reference>
<keyword evidence="4" id="KW-1185">Reference proteome</keyword>
<gene>
    <name evidence="3" type="ORF">J4035_15675</name>
</gene>
<proteinExistence type="predicted"/>
<feature type="domain" description="APS kinase" evidence="2">
    <location>
        <begin position="3"/>
        <end position="44"/>
    </location>
</feature>
<sequence length="173" mass="18469">MDVVVLSGTVGAGKTTIALALRDALVARGLSAIDVDVDAVAQETSAAPDDPFNERAVVAHLRSMREHWREAGIDVLLLPRVVETVGQRDACADALGEPVRVVRIDADSSTRHARLISRHEPGPDRDWHLARTDVLADLLVAASVEDLVVVNDGRPATAAALEIVDLLRLPARA</sequence>
<evidence type="ECO:0000259" key="2">
    <source>
        <dbReference type="Pfam" id="PF01583"/>
    </source>
</evidence>
<dbReference type="SUPFAM" id="SSF52540">
    <property type="entry name" value="P-loop containing nucleoside triphosphate hydrolases"/>
    <property type="match status" value="1"/>
</dbReference>
<dbReference type="Pfam" id="PF01583">
    <property type="entry name" value="APS_kinase"/>
    <property type="match status" value="1"/>
</dbReference>
<dbReference type="Gene3D" id="3.40.50.300">
    <property type="entry name" value="P-loop containing nucleotide triphosphate hydrolases"/>
    <property type="match status" value="1"/>
</dbReference>
<organism evidence="3 4">
    <name type="scientific">Cellulomonas fengjieae</name>
    <dbReference type="NCBI Taxonomy" id="2819978"/>
    <lineage>
        <taxon>Bacteria</taxon>
        <taxon>Bacillati</taxon>
        <taxon>Actinomycetota</taxon>
        <taxon>Actinomycetes</taxon>
        <taxon>Micrococcales</taxon>
        <taxon>Cellulomonadaceae</taxon>
        <taxon>Cellulomonas</taxon>
    </lineage>
</organism>
<keyword evidence="1 3" id="KW-0808">Transferase</keyword>
<comment type="caution">
    <text evidence="3">The sequence shown here is derived from an EMBL/GenBank/DDBJ whole genome shotgun (WGS) entry which is preliminary data.</text>
</comment>
<dbReference type="InterPro" id="IPR059117">
    <property type="entry name" value="APS_kinase_dom"/>
</dbReference>
<keyword evidence="3" id="KW-0418">Kinase</keyword>